<name>A0A0H3AWH2_BRUO2</name>
<gene>
    <name evidence="1" type="ordered locus">BOV_A0387</name>
</gene>
<reference evidence="2" key="1">
    <citation type="journal article" date="2009" name="PLoS ONE">
        <title>Genome degradation in Brucella ovis corresponds with narrowing of its host range and tissue tropism.</title>
        <authorList>
            <person name="Tsolis R.M."/>
            <person name="Seshadri R."/>
            <person name="Santos R.L."/>
            <person name="Sangari F.J."/>
            <person name="Lobo J.M."/>
            <person name="de Jong M.F."/>
            <person name="Ren Q."/>
            <person name="Myers G."/>
            <person name="Brinkac L.M."/>
            <person name="Nelson W.C."/>
            <person name="Deboy R.T."/>
            <person name="Angiuoli S."/>
            <person name="Khouri H."/>
            <person name="Dimitrov G."/>
            <person name="Robinson J.R."/>
            <person name="Mulligan S."/>
            <person name="Walker R.L."/>
            <person name="Elzer P.E."/>
            <person name="Hassan K.A."/>
            <person name="Paulsen I.T."/>
        </authorList>
    </citation>
    <scope>NUCLEOTIDE SEQUENCE [LARGE SCALE GENOMIC DNA]</scope>
    <source>
        <strain evidence="2">ATCC 25840 / 63/290 / NCTC 10512</strain>
    </source>
</reference>
<proteinExistence type="predicted"/>
<dbReference type="AlphaFoldDB" id="A0A0H3AWH2"/>
<evidence type="ECO:0000313" key="1">
    <source>
        <dbReference type="EMBL" id="ABQ62912.1"/>
    </source>
</evidence>
<keyword evidence="2" id="KW-1185">Reference proteome</keyword>
<evidence type="ECO:0000313" key="2">
    <source>
        <dbReference type="Proteomes" id="UP000006383"/>
    </source>
</evidence>
<sequence>MADFTFAMLALAFAAALAAAWFAREGQTDKPGLTF</sequence>
<dbReference type="KEGG" id="bov:BOV_A0387"/>
<dbReference type="HOGENOM" id="CLU_3363749_0_0_5"/>
<dbReference type="Proteomes" id="UP000006383">
    <property type="component" value="Chromosome II"/>
</dbReference>
<organism evidence="1 2">
    <name type="scientific">Brucella ovis (strain ATCC 25840 / 63/290 / NCTC 10512)</name>
    <dbReference type="NCBI Taxonomy" id="444178"/>
    <lineage>
        <taxon>Bacteria</taxon>
        <taxon>Pseudomonadati</taxon>
        <taxon>Pseudomonadota</taxon>
        <taxon>Alphaproteobacteria</taxon>
        <taxon>Hyphomicrobiales</taxon>
        <taxon>Brucellaceae</taxon>
        <taxon>Brucella/Ochrobactrum group</taxon>
        <taxon>Brucella</taxon>
    </lineage>
</organism>
<accession>A0A0H3AWH2</accession>
<protein>
    <submittedName>
        <fullName evidence="1">Uncharacterized protein</fullName>
    </submittedName>
</protein>
<dbReference type="EMBL" id="CP000709">
    <property type="protein sequence ID" value="ABQ62912.1"/>
    <property type="molecule type" value="Genomic_DNA"/>
</dbReference>